<evidence type="ECO:0000259" key="10">
    <source>
        <dbReference type="Pfam" id="PF01578"/>
    </source>
</evidence>
<keyword evidence="7 9" id="KW-1133">Transmembrane helix</keyword>
<feature type="transmembrane region" description="Helical" evidence="9">
    <location>
        <begin position="200"/>
        <end position="221"/>
    </location>
</feature>
<comment type="function">
    <text evidence="1">Required for the export of heme to the periplasm for the biogenesis of c-type cytochromes.</text>
</comment>
<dbReference type="GO" id="GO:0017004">
    <property type="term" value="P:cytochrome complex assembly"/>
    <property type="evidence" value="ECO:0007669"/>
    <property type="project" value="UniProtKB-KW"/>
</dbReference>
<keyword evidence="8 9" id="KW-0472">Membrane</keyword>
<comment type="subcellular location">
    <subcellularLocation>
        <location evidence="2">Membrane</location>
        <topology evidence="2">Multi-pass membrane protein</topology>
    </subcellularLocation>
</comment>
<evidence type="ECO:0000256" key="3">
    <source>
        <dbReference type="ARBA" id="ARBA00005840"/>
    </source>
</evidence>
<organism evidence="11 12">
    <name type="scientific">Tunturiibacter lichenicola</name>
    <dbReference type="NCBI Taxonomy" id="2051959"/>
    <lineage>
        <taxon>Bacteria</taxon>
        <taxon>Pseudomonadati</taxon>
        <taxon>Acidobacteriota</taxon>
        <taxon>Terriglobia</taxon>
        <taxon>Terriglobales</taxon>
        <taxon>Acidobacteriaceae</taxon>
        <taxon>Tunturiibacter</taxon>
    </lineage>
</organism>
<dbReference type="GO" id="GO:0015232">
    <property type="term" value="F:heme transmembrane transporter activity"/>
    <property type="evidence" value="ECO:0007669"/>
    <property type="project" value="InterPro"/>
</dbReference>
<keyword evidence="5 9" id="KW-0812">Transmembrane</keyword>
<keyword evidence="6" id="KW-0201">Cytochrome c-type biogenesis</keyword>
<feature type="transmembrane region" description="Helical" evidence="9">
    <location>
        <begin position="153"/>
        <end position="172"/>
    </location>
</feature>
<dbReference type="InterPro" id="IPR003557">
    <property type="entry name" value="Cyt_c_biogenesis_CcmC"/>
</dbReference>
<feature type="transmembrane region" description="Helical" evidence="9">
    <location>
        <begin position="123"/>
        <end position="141"/>
    </location>
</feature>
<evidence type="ECO:0000313" key="11">
    <source>
        <dbReference type="EMBL" id="MBB5344340.1"/>
    </source>
</evidence>
<name>A0A7W8J803_9BACT</name>
<evidence type="ECO:0000256" key="9">
    <source>
        <dbReference type="SAM" id="Phobius"/>
    </source>
</evidence>
<evidence type="ECO:0000256" key="8">
    <source>
        <dbReference type="ARBA" id="ARBA00023136"/>
    </source>
</evidence>
<evidence type="ECO:0000256" key="1">
    <source>
        <dbReference type="ARBA" id="ARBA00002442"/>
    </source>
</evidence>
<accession>A0A7W8J803</accession>
<dbReference type="PANTHER" id="PTHR30071:SF1">
    <property type="entry name" value="CYTOCHROME B_B6 PROTEIN-RELATED"/>
    <property type="match status" value="1"/>
</dbReference>
<comment type="caution">
    <text evidence="11">The sequence shown here is derived from an EMBL/GenBank/DDBJ whole genome shotgun (WGS) entry which is preliminary data.</text>
</comment>
<dbReference type="PANTHER" id="PTHR30071">
    <property type="entry name" value="HEME EXPORTER PROTEIN C"/>
    <property type="match status" value="1"/>
</dbReference>
<dbReference type="GO" id="GO:0005886">
    <property type="term" value="C:plasma membrane"/>
    <property type="evidence" value="ECO:0007669"/>
    <property type="project" value="TreeGrafter"/>
</dbReference>
<feature type="transmembrane region" description="Helical" evidence="9">
    <location>
        <begin position="12"/>
        <end position="34"/>
    </location>
</feature>
<feature type="transmembrane region" description="Helical" evidence="9">
    <location>
        <begin position="86"/>
        <end position="111"/>
    </location>
</feature>
<proteinExistence type="inferred from homology"/>
<dbReference type="EMBL" id="JACHDZ010000003">
    <property type="protein sequence ID" value="MBB5344340.1"/>
    <property type="molecule type" value="Genomic_DNA"/>
</dbReference>
<evidence type="ECO:0000256" key="4">
    <source>
        <dbReference type="ARBA" id="ARBA00016463"/>
    </source>
</evidence>
<dbReference type="AlphaFoldDB" id="A0A7W8J803"/>
<sequence>MEQRTPTLRSVAWLWFGISVAVLAVGFRQAIFLVPTDAAQGNVGRIFYYHVPIAMLSLIFPYINFVASLFYLYWRRRDPLKALTADALALSTAEVTVVYSSICLLTGMLWGRATWGIWWTWDPRLTSMLLLWLLYVSYLMLRRFSSTGQTHTLAAVLSVFAAVDVPIVYMSIRWWRTQHPAPVFGGGPDSGIDPSMLPAFYWNLAGWTLWGICIVLFRFALERRRQLAEQEAALQAIEASLEIPQ</sequence>
<feature type="domain" description="Cytochrome c assembly protein" evidence="10">
    <location>
        <begin position="18"/>
        <end position="176"/>
    </location>
</feature>
<evidence type="ECO:0000313" key="12">
    <source>
        <dbReference type="Proteomes" id="UP000569092"/>
    </source>
</evidence>
<evidence type="ECO:0000256" key="2">
    <source>
        <dbReference type="ARBA" id="ARBA00004141"/>
    </source>
</evidence>
<evidence type="ECO:0000256" key="7">
    <source>
        <dbReference type="ARBA" id="ARBA00022989"/>
    </source>
</evidence>
<dbReference type="PRINTS" id="PR01386">
    <property type="entry name" value="CCMCBIOGNSIS"/>
</dbReference>
<gene>
    <name evidence="11" type="ORF">HDF10_002319</name>
</gene>
<dbReference type="Pfam" id="PF01578">
    <property type="entry name" value="Cytochrom_C_asm"/>
    <property type="match status" value="1"/>
</dbReference>
<evidence type="ECO:0000256" key="6">
    <source>
        <dbReference type="ARBA" id="ARBA00022748"/>
    </source>
</evidence>
<comment type="similarity">
    <text evidence="3">Belongs to the CcmC/CycZ/HelC family.</text>
</comment>
<dbReference type="InterPro" id="IPR002541">
    <property type="entry name" value="Cyt_c_assembly"/>
</dbReference>
<dbReference type="Proteomes" id="UP000569092">
    <property type="component" value="Unassembled WGS sequence"/>
</dbReference>
<protein>
    <recommendedName>
        <fullName evidence="4">Heme exporter protein C</fullName>
    </recommendedName>
</protein>
<feature type="transmembrane region" description="Helical" evidence="9">
    <location>
        <begin position="46"/>
        <end position="74"/>
    </location>
</feature>
<reference evidence="11 12" key="1">
    <citation type="submission" date="2020-08" db="EMBL/GenBank/DDBJ databases">
        <title>Genomic Encyclopedia of Type Strains, Phase IV (KMG-V): Genome sequencing to study the core and pangenomes of soil and plant-associated prokaryotes.</title>
        <authorList>
            <person name="Whitman W."/>
        </authorList>
    </citation>
    <scope>NUCLEOTIDE SEQUENCE [LARGE SCALE GENOMIC DNA]</scope>
    <source>
        <strain evidence="11 12">M8US30</strain>
    </source>
</reference>
<dbReference type="InterPro" id="IPR045062">
    <property type="entry name" value="Cyt_c_biogenesis_CcsA/CcmC"/>
</dbReference>
<dbReference type="GO" id="GO:0020037">
    <property type="term" value="F:heme binding"/>
    <property type="evidence" value="ECO:0007669"/>
    <property type="project" value="InterPro"/>
</dbReference>
<evidence type="ECO:0000256" key="5">
    <source>
        <dbReference type="ARBA" id="ARBA00022692"/>
    </source>
</evidence>